<organism evidence="2">
    <name type="scientific">freshwater metagenome</name>
    <dbReference type="NCBI Taxonomy" id="449393"/>
    <lineage>
        <taxon>unclassified sequences</taxon>
        <taxon>metagenomes</taxon>
        <taxon>ecological metagenomes</taxon>
    </lineage>
</organism>
<protein>
    <submittedName>
        <fullName evidence="2">Unannotated protein</fullName>
    </submittedName>
</protein>
<evidence type="ECO:0000313" key="2">
    <source>
        <dbReference type="EMBL" id="CAB4898272.1"/>
    </source>
</evidence>
<feature type="compositionally biased region" description="Basic residues" evidence="1">
    <location>
        <begin position="145"/>
        <end position="160"/>
    </location>
</feature>
<feature type="region of interest" description="Disordered" evidence="1">
    <location>
        <begin position="1"/>
        <end position="186"/>
    </location>
</feature>
<dbReference type="AlphaFoldDB" id="A0A6J7FRA8"/>
<feature type="compositionally biased region" description="Low complexity" evidence="1">
    <location>
        <begin position="100"/>
        <end position="109"/>
    </location>
</feature>
<gene>
    <name evidence="2" type="ORF">UFOPK3609_00137</name>
</gene>
<reference evidence="2" key="1">
    <citation type="submission" date="2020-05" db="EMBL/GenBank/DDBJ databases">
        <authorList>
            <person name="Chiriac C."/>
            <person name="Salcher M."/>
            <person name="Ghai R."/>
            <person name="Kavagutti S V."/>
        </authorList>
    </citation>
    <scope>NUCLEOTIDE SEQUENCE</scope>
</reference>
<dbReference type="EMBL" id="CAFBMQ010000005">
    <property type="protein sequence ID" value="CAB4898272.1"/>
    <property type="molecule type" value="Genomic_DNA"/>
</dbReference>
<name>A0A6J7FRA8_9ZZZZ</name>
<sequence>MPAAGRGEVGPHRAGQQPHRYRGRRGHPGPQDPGRAVQVPAADPDRRGVQPQTRPVLPGAAGTERTDGVVDGRDQPRVRPVHRRGRQRHPVGERGPGPGTPAAEPAGRPTCHRAGPGGVVVQQGPGEQQLGLGLRLPDPGPAVGGRRRHQQPLGLRRHAGRQQGGGPVGVAGGRVHRRDPGQHLPRAVHPADRRHKVTGQQVGVPEVVPGLGLVQRCAAGPEGVAGQGEVLPGADQVTPLQVHVAAVQGHLAQQGRLVVQVPDRPA</sequence>
<accession>A0A6J7FRA8</accession>
<evidence type="ECO:0000256" key="1">
    <source>
        <dbReference type="SAM" id="MobiDB-lite"/>
    </source>
</evidence>
<proteinExistence type="predicted"/>
<feature type="compositionally biased region" description="Low complexity" evidence="1">
    <location>
        <begin position="119"/>
        <end position="137"/>
    </location>
</feature>
<feature type="compositionally biased region" description="Gly residues" evidence="1">
    <location>
        <begin position="162"/>
        <end position="172"/>
    </location>
</feature>
<feature type="compositionally biased region" description="Basic and acidic residues" evidence="1">
    <location>
        <begin position="64"/>
        <end position="77"/>
    </location>
</feature>
<feature type="compositionally biased region" description="Basic residues" evidence="1">
    <location>
        <begin position="79"/>
        <end position="89"/>
    </location>
</feature>